<evidence type="ECO:0000313" key="3">
    <source>
        <dbReference type="Proteomes" id="UP000663629"/>
    </source>
</evidence>
<dbReference type="Pfam" id="PF13673">
    <property type="entry name" value="Acetyltransf_10"/>
    <property type="match status" value="1"/>
</dbReference>
<dbReference type="PANTHER" id="PTHR43451">
    <property type="entry name" value="ACETYLTRANSFERASE (GNAT) FAMILY PROTEIN"/>
    <property type="match status" value="1"/>
</dbReference>
<dbReference type="CDD" id="cd04301">
    <property type="entry name" value="NAT_SF"/>
    <property type="match status" value="1"/>
</dbReference>
<dbReference type="Proteomes" id="UP000663629">
    <property type="component" value="Chromosome 1"/>
</dbReference>
<protein>
    <submittedName>
        <fullName evidence="2">GNAT family N-acetyltransferase</fullName>
    </submittedName>
</protein>
<feature type="domain" description="N-acetyltransferase" evidence="1">
    <location>
        <begin position="163"/>
        <end position="316"/>
    </location>
</feature>
<dbReference type="EMBL" id="CP070368">
    <property type="protein sequence ID" value="QRZ13300.1"/>
    <property type="molecule type" value="Genomic_DNA"/>
</dbReference>
<evidence type="ECO:0000313" key="2">
    <source>
        <dbReference type="EMBL" id="QRZ13300.1"/>
    </source>
</evidence>
<gene>
    <name evidence="2" type="ORF">JWJ88_01155</name>
</gene>
<dbReference type="PROSITE" id="PS51186">
    <property type="entry name" value="GNAT"/>
    <property type="match status" value="1"/>
</dbReference>
<name>A0ABX7JGD3_9RHOB</name>
<dbReference type="InterPro" id="IPR052564">
    <property type="entry name" value="N-acetyltrans/Recomb-assoc"/>
</dbReference>
<dbReference type="InterPro" id="IPR016181">
    <property type="entry name" value="Acyl_CoA_acyltransferase"/>
</dbReference>
<keyword evidence="3" id="KW-1185">Reference proteome</keyword>
<proteinExistence type="predicted"/>
<sequence length="323" mass="36668">MRDEATIASCHCLHSRLDKMRFQMLRKQYHFRTIQGDLHAWDVHRLIRLSKHLTPKLVRLEDIAELDENWWYEGQENLPTPRALAAHMALVQQTDLAYPILLCADGRLMDGMHRLVKALLDDRTHIQAIRFPVTPEADYINVSADDLPYPDEEVSKDVMDQHVHIRPLAACDYPAAGRIYFCAVHEGTRNAYSYEQRLAWAGETIDLEQWQTRIEALTGFVAEVGGEPIGFITIDRTGYVDLAFVLPSATGKGIGRVLLDAAEQWAKANGAARLTTEASLIARPFFEKSGWLLLEEEDVLRNGVNLTRYKMQKDLVRDVGTSA</sequence>
<dbReference type="PANTHER" id="PTHR43451:SF1">
    <property type="entry name" value="ACETYLTRANSFERASE"/>
    <property type="match status" value="1"/>
</dbReference>
<accession>A0ABX7JGD3</accession>
<dbReference type="Gene3D" id="3.40.630.30">
    <property type="match status" value="1"/>
</dbReference>
<dbReference type="InterPro" id="IPR000182">
    <property type="entry name" value="GNAT_dom"/>
</dbReference>
<dbReference type="RefSeq" id="WP_205294295.1">
    <property type="nucleotide sequence ID" value="NZ_CP070368.1"/>
</dbReference>
<dbReference type="SUPFAM" id="SSF55729">
    <property type="entry name" value="Acyl-CoA N-acyltransferases (Nat)"/>
    <property type="match status" value="1"/>
</dbReference>
<reference evidence="2 3" key="1">
    <citation type="submission" date="2021-02" db="EMBL/GenBank/DDBJ databases">
        <title>Paracoccus methylovroum sp.nov., a new methanol and methylamine utilizing methylotrophic denitrifer.</title>
        <authorList>
            <person name="Timsy T."/>
            <person name="Behrendt U."/>
            <person name="Ulrich A."/>
            <person name="Spanner T."/>
            <person name="Foesel B.U."/>
            <person name="Horn M.A."/>
            <person name="Kolb S."/>
        </authorList>
    </citation>
    <scope>NUCLEOTIDE SEQUENCE [LARGE SCALE GENOMIC DNA]</scope>
    <source>
        <strain evidence="2 3">H4-D09</strain>
    </source>
</reference>
<evidence type="ECO:0000259" key="1">
    <source>
        <dbReference type="PROSITE" id="PS51186"/>
    </source>
</evidence>
<organism evidence="2 3">
    <name type="scientific">Paracoccus methylovorus</name>
    <dbReference type="NCBI Taxonomy" id="2812658"/>
    <lineage>
        <taxon>Bacteria</taxon>
        <taxon>Pseudomonadati</taxon>
        <taxon>Pseudomonadota</taxon>
        <taxon>Alphaproteobacteria</taxon>
        <taxon>Rhodobacterales</taxon>
        <taxon>Paracoccaceae</taxon>
        <taxon>Paracoccus</taxon>
    </lineage>
</organism>